<keyword evidence="6" id="KW-0645">Protease</keyword>
<evidence type="ECO:0000256" key="1">
    <source>
        <dbReference type="ARBA" id="ARBA00007261"/>
    </source>
</evidence>
<dbReference type="PANTHER" id="PTHR11851:SF49">
    <property type="entry name" value="MITOCHONDRIAL-PROCESSING PEPTIDASE SUBUNIT ALPHA"/>
    <property type="match status" value="1"/>
</dbReference>
<dbReference type="AlphaFoldDB" id="A0A0N7MRP3"/>
<feature type="domain" description="Peptidase M16 C-terminal" evidence="4">
    <location>
        <begin position="181"/>
        <end position="373"/>
    </location>
</feature>
<dbReference type="GO" id="GO:0008233">
    <property type="term" value="F:peptidase activity"/>
    <property type="evidence" value="ECO:0007669"/>
    <property type="project" value="UniProtKB-KW"/>
</dbReference>
<name>A0A0N7MRP3_9BACT</name>
<feature type="chain" id="PRO_5014235064" evidence="2">
    <location>
        <begin position="20"/>
        <end position="497"/>
    </location>
</feature>
<evidence type="ECO:0000313" key="8">
    <source>
        <dbReference type="Proteomes" id="UP000182200"/>
    </source>
</evidence>
<protein>
    <submittedName>
        <fullName evidence="6">Zinc protease</fullName>
    </submittedName>
</protein>
<evidence type="ECO:0000259" key="4">
    <source>
        <dbReference type="Pfam" id="PF05193"/>
    </source>
</evidence>
<keyword evidence="6" id="KW-0378">Hydrolase</keyword>
<evidence type="ECO:0000313" key="5">
    <source>
        <dbReference type="EMBL" id="CUS85119.1"/>
    </source>
</evidence>
<dbReference type="Proteomes" id="UP000182011">
    <property type="component" value="Unassembled WGS sequence"/>
</dbReference>
<dbReference type="Proteomes" id="UP000182200">
    <property type="component" value="Unassembled WGS sequence"/>
</dbReference>
<dbReference type="GO" id="GO:0006508">
    <property type="term" value="P:proteolysis"/>
    <property type="evidence" value="ECO:0007669"/>
    <property type="project" value="UniProtKB-KW"/>
</dbReference>
<feature type="signal peptide" evidence="2">
    <location>
        <begin position="1"/>
        <end position="19"/>
    </location>
</feature>
<comment type="similarity">
    <text evidence="1">Belongs to the peptidase M16 family.</text>
</comment>
<accession>A0A0N7MRP3</accession>
<feature type="domain" description="Peptidase M16 N-terminal" evidence="3">
    <location>
        <begin position="32"/>
        <end position="140"/>
    </location>
</feature>
<evidence type="ECO:0000256" key="2">
    <source>
        <dbReference type="SAM" id="SignalP"/>
    </source>
</evidence>
<keyword evidence="2" id="KW-0732">Signal</keyword>
<dbReference type="InterPro" id="IPR011249">
    <property type="entry name" value="Metalloenz_LuxS/M16"/>
</dbReference>
<reference evidence="6 7" key="2">
    <citation type="submission" date="2015-11" db="EMBL/GenBank/DDBJ databases">
        <authorList>
            <person name="Zhang Y."/>
            <person name="Guo Z."/>
        </authorList>
    </citation>
    <scope>NUCLEOTIDE SEQUENCE [LARGE SCALE GENOMIC DNA]</scope>
    <source>
        <strain evidence="6">JGI-4</strain>
    </source>
</reference>
<dbReference type="RefSeq" id="WP_075435680.1">
    <property type="nucleotide sequence ID" value="NZ_CZVI01000009.1"/>
</dbReference>
<dbReference type="InterPro" id="IPR011765">
    <property type="entry name" value="Pept_M16_N"/>
</dbReference>
<dbReference type="InterPro" id="IPR007863">
    <property type="entry name" value="Peptidase_M16_C"/>
</dbReference>
<dbReference type="InterPro" id="IPR050361">
    <property type="entry name" value="MPP/UQCRC_Complex"/>
</dbReference>
<organism evidence="6 7">
    <name type="scientific">Candidatus Kryptonium thompsonii</name>
    <dbReference type="NCBI Taxonomy" id="1633631"/>
    <lineage>
        <taxon>Bacteria</taxon>
        <taxon>Pseudomonadati</taxon>
        <taxon>Candidatus Kryptoniota</taxon>
        <taxon>Candidatus Kryptonium</taxon>
    </lineage>
</organism>
<dbReference type="Pfam" id="PF00675">
    <property type="entry name" value="Peptidase_M16"/>
    <property type="match status" value="1"/>
</dbReference>
<proteinExistence type="inferred from homology"/>
<sequence>MKASKIILLMLLAVAISSAKNSEIKIKELYSPNYPIITFRVMIGTGSVNDPKGKEGLNALTILMLAQGGTKELTYKEIQEKLYPWAARISYQFDKEVSVIIGEVHRDHLEKFYKIFSDLILNPRFDEQDFKRNKDLLLNYIRATIRSGDDEELGKQALVWFIYEDHPYHSPEFGTVEGLNNITLEDVKNFYKKYFTQGNITFGIAGGYPKSLIQKIKKDFSKLPLGKPEPVKLPEPKKINGLEFLLIEKETRSTAISFGFPISINRSHKDFYALMVANSYFGEHRTFNGILMQKIRGQRGLNYGDYSYIEHFVQDGGSTFPVPNIPRRQQYFSVWIRPVENKNRHFVLRQAIRELEILVKNGLSEKDFESTREFLLNYSKLWVQTLNRRLGYMMDSDWYGIEYFIDKIQKELPKLTVEDVNNAIRKYLNFENIKIVAVTKDAQSYMQDLVSNKPSPISYVSPVSQSILEEDKIIQEYRLNAKPENFRIMSVDEVFEK</sequence>
<evidence type="ECO:0000259" key="3">
    <source>
        <dbReference type="Pfam" id="PF00675"/>
    </source>
</evidence>
<dbReference type="PANTHER" id="PTHR11851">
    <property type="entry name" value="METALLOPROTEASE"/>
    <property type="match status" value="1"/>
</dbReference>
<evidence type="ECO:0000313" key="7">
    <source>
        <dbReference type="Proteomes" id="UP000182011"/>
    </source>
</evidence>
<accession>A0A0P1MU82</accession>
<dbReference type="EMBL" id="FAOP01000006">
    <property type="protein sequence ID" value="CUU06487.1"/>
    <property type="molecule type" value="Genomic_DNA"/>
</dbReference>
<dbReference type="Gene3D" id="3.30.830.10">
    <property type="entry name" value="Metalloenzyme, LuxS/M16 peptidase-like"/>
    <property type="match status" value="2"/>
</dbReference>
<dbReference type="GO" id="GO:0046872">
    <property type="term" value="F:metal ion binding"/>
    <property type="evidence" value="ECO:0007669"/>
    <property type="project" value="InterPro"/>
</dbReference>
<dbReference type="EMBL" id="CZVI01000009">
    <property type="protein sequence ID" value="CUS85119.1"/>
    <property type="molecule type" value="Genomic_DNA"/>
</dbReference>
<evidence type="ECO:0000313" key="6">
    <source>
        <dbReference type="EMBL" id="CUU06487.1"/>
    </source>
</evidence>
<gene>
    <name evidence="6" type="ORF">JGI4_01513</name>
    <name evidence="5" type="ORF">JGI8_00861</name>
</gene>
<dbReference type="Pfam" id="PF05193">
    <property type="entry name" value="Peptidase_M16_C"/>
    <property type="match status" value="1"/>
</dbReference>
<accession>A0A0P1LJZ6</accession>
<dbReference type="SUPFAM" id="SSF63411">
    <property type="entry name" value="LuxS/MPP-like metallohydrolase"/>
    <property type="match status" value="2"/>
</dbReference>
<dbReference type="OrthoDB" id="9762085at2"/>
<accession>A0A0P1MHG5</accession>
<keyword evidence="8" id="KW-1185">Reference proteome</keyword>
<accession>A0A0P1LTN4</accession>
<reference evidence="5 8" key="1">
    <citation type="submission" date="2015-11" db="EMBL/GenBank/DDBJ databases">
        <authorList>
            <person name="Varghese N."/>
        </authorList>
    </citation>
    <scope>NUCLEOTIDE SEQUENCE [LARGE SCALE GENOMIC DNA]</scope>
    <source>
        <strain evidence="5 8">JGI-8</strain>
    </source>
</reference>
<accession>A0A0S4N593</accession>
<dbReference type="STRING" id="1633631.GCA_001442925_01508"/>